<gene>
    <name evidence="2" type="ORF">BSTOLATCC_MIC7564</name>
</gene>
<evidence type="ECO:0008006" key="4">
    <source>
        <dbReference type="Google" id="ProtNLM"/>
    </source>
</evidence>
<comment type="caution">
    <text evidence="2">The sequence shown here is derived from an EMBL/GenBank/DDBJ whole genome shotgun (WGS) entry which is preliminary data.</text>
</comment>
<proteinExistence type="predicted"/>
<dbReference type="Proteomes" id="UP001162131">
    <property type="component" value="Unassembled WGS sequence"/>
</dbReference>
<evidence type="ECO:0000313" key="2">
    <source>
        <dbReference type="EMBL" id="CAG9312768.1"/>
    </source>
</evidence>
<evidence type="ECO:0000313" key="3">
    <source>
        <dbReference type="Proteomes" id="UP001162131"/>
    </source>
</evidence>
<sequence>MDSNLNSFNQQILNEDLSFEIIDNKDDEKSGPRIMSLSPLRSFKPTNPKSYISQSGRAKRSSSQKISKFKPLRIPNSNYKAARPRGSILSIIHEDPVISNLNFTPINTPTVPNLIRNQSTVSRRALTISTQSSIFSPTTLFSENSPINIIKSPFEPIISTPTCSQISLEEAIMKSAKRVKLLASGKRIRDTSWTEVKIKSESTKLETPQLNSEEKENLILKEMRYSQSNLDLLYSQPNYSAYKQKNENLKRKFVEKFEEDDKYKSKRIKYD</sequence>
<organism evidence="2 3">
    <name type="scientific">Blepharisma stoltei</name>
    <dbReference type="NCBI Taxonomy" id="1481888"/>
    <lineage>
        <taxon>Eukaryota</taxon>
        <taxon>Sar</taxon>
        <taxon>Alveolata</taxon>
        <taxon>Ciliophora</taxon>
        <taxon>Postciliodesmatophora</taxon>
        <taxon>Heterotrichea</taxon>
        <taxon>Heterotrichida</taxon>
        <taxon>Blepharismidae</taxon>
        <taxon>Blepharisma</taxon>
    </lineage>
</organism>
<keyword evidence="3" id="KW-1185">Reference proteome</keyword>
<feature type="region of interest" description="Disordered" evidence="1">
    <location>
        <begin position="28"/>
        <end position="65"/>
    </location>
</feature>
<dbReference type="EMBL" id="CAJZBQ010000009">
    <property type="protein sequence ID" value="CAG9312768.1"/>
    <property type="molecule type" value="Genomic_DNA"/>
</dbReference>
<dbReference type="AlphaFoldDB" id="A0AAU9IBP7"/>
<accession>A0AAU9IBP7</accession>
<protein>
    <recommendedName>
        <fullName evidence="4">Exophilin 5</fullName>
    </recommendedName>
</protein>
<evidence type="ECO:0000256" key="1">
    <source>
        <dbReference type="SAM" id="MobiDB-lite"/>
    </source>
</evidence>
<reference evidence="2" key="1">
    <citation type="submission" date="2021-09" db="EMBL/GenBank/DDBJ databases">
        <authorList>
            <consortium name="AG Swart"/>
            <person name="Singh M."/>
            <person name="Singh A."/>
            <person name="Seah K."/>
            <person name="Emmerich C."/>
        </authorList>
    </citation>
    <scope>NUCLEOTIDE SEQUENCE</scope>
    <source>
        <strain evidence="2">ATCC30299</strain>
    </source>
</reference>
<feature type="compositionally biased region" description="Polar residues" evidence="1">
    <location>
        <begin position="44"/>
        <end position="56"/>
    </location>
</feature>
<name>A0AAU9IBP7_9CILI</name>